<dbReference type="Pfam" id="PF09815">
    <property type="entry name" value="XK-related"/>
    <property type="match status" value="1"/>
</dbReference>
<keyword evidence="5 7" id="KW-1133">Transmembrane helix</keyword>
<keyword evidence="6 7" id="KW-0472">Membrane</keyword>
<keyword evidence="3" id="KW-1003">Cell membrane</keyword>
<evidence type="ECO:0000256" key="7">
    <source>
        <dbReference type="RuleBase" id="RU910716"/>
    </source>
</evidence>
<evidence type="ECO:0000256" key="4">
    <source>
        <dbReference type="ARBA" id="ARBA00022692"/>
    </source>
</evidence>
<evidence type="ECO:0000256" key="6">
    <source>
        <dbReference type="ARBA" id="ARBA00023136"/>
    </source>
</evidence>
<feature type="transmembrane region" description="Helical" evidence="7">
    <location>
        <begin position="316"/>
        <end position="335"/>
    </location>
</feature>
<name>A0ABM1B1C1_LIMPO</name>
<keyword evidence="4 7" id="KW-0812">Transmembrane</keyword>
<sequence length="476" mass="56057">MWYMIKYAFVEKRPMVMLNPSQNRYGRQHFDQYERRDPQVTNDTDGCQIETIILDHQYPDPTYPLHHNDFMFAAKTWEEQDRFTVFSVLATFVCIVSYIVNVGTDVAVSYFLYVEDNLWWFGLTAAATAIPSLTVNIFSIRWYVHDAKERKTQPRALSRPHMTKLDWVVRIFFHIVLLGPVIRYIDLLVYGFRSRRLRKQKRRREQNWHLSYRQPSPVRIEQPKEVNYHLLMIQEDRDTALLALLESFMESAPQLLLQVYILAQREKVPTDLLTVCLQVASVCSSLFELSWALAFYQRALRRSVLDKKNMTRTGTALQFLWRFCTIGARVFALALFASQYKLWLVPVCVGHWGIMTVWIMHQQTHFCDSETGEQRQCEEYLFNMVIGAIYLFCFLNVKDEPTRYKVTTYYVVVFVENATLIALWYIRTDPSVWYHLPALVGVFASFLFGVSIMMVYYRCCHPNGKLPAKDRRAGCC</sequence>
<feature type="transmembrane region" description="Helical" evidence="7">
    <location>
        <begin position="120"/>
        <end position="144"/>
    </location>
</feature>
<evidence type="ECO:0000313" key="9">
    <source>
        <dbReference type="RefSeq" id="XP_013772775.2"/>
    </source>
</evidence>
<organism evidence="8 9">
    <name type="scientific">Limulus polyphemus</name>
    <name type="common">Atlantic horseshoe crab</name>
    <dbReference type="NCBI Taxonomy" id="6850"/>
    <lineage>
        <taxon>Eukaryota</taxon>
        <taxon>Metazoa</taxon>
        <taxon>Ecdysozoa</taxon>
        <taxon>Arthropoda</taxon>
        <taxon>Chelicerata</taxon>
        <taxon>Merostomata</taxon>
        <taxon>Xiphosura</taxon>
        <taxon>Limulidae</taxon>
        <taxon>Limulus</taxon>
    </lineage>
</organism>
<evidence type="ECO:0000256" key="5">
    <source>
        <dbReference type="ARBA" id="ARBA00022989"/>
    </source>
</evidence>
<dbReference type="GeneID" id="106457871"/>
<feature type="transmembrane region" description="Helical" evidence="7">
    <location>
        <begin position="432"/>
        <end position="457"/>
    </location>
</feature>
<feature type="transmembrane region" description="Helical" evidence="7">
    <location>
        <begin position="409"/>
        <end position="426"/>
    </location>
</feature>
<gene>
    <name evidence="9" type="primary">LOC106457871</name>
</gene>
<dbReference type="InterPro" id="IPR018629">
    <property type="entry name" value="XK-rel"/>
</dbReference>
<evidence type="ECO:0000256" key="1">
    <source>
        <dbReference type="ARBA" id="ARBA00004651"/>
    </source>
</evidence>
<comment type="similarity">
    <text evidence="2 7">Belongs to the XK family.</text>
</comment>
<feature type="transmembrane region" description="Helical" evidence="7">
    <location>
        <begin position="342"/>
        <end position="360"/>
    </location>
</feature>
<dbReference type="RefSeq" id="XP_013772775.2">
    <property type="nucleotide sequence ID" value="XM_013917321.2"/>
</dbReference>
<evidence type="ECO:0000313" key="8">
    <source>
        <dbReference type="Proteomes" id="UP000694941"/>
    </source>
</evidence>
<dbReference type="PANTHER" id="PTHR16024">
    <property type="entry name" value="XK-RELATED PROTEIN"/>
    <property type="match status" value="1"/>
</dbReference>
<comment type="subcellular location">
    <subcellularLocation>
        <location evidence="1">Cell membrane</location>
        <topology evidence="1">Multi-pass membrane protein</topology>
    </subcellularLocation>
    <subcellularLocation>
        <location evidence="7">Membrane</location>
        <topology evidence="7">Multi-pass membrane protein</topology>
    </subcellularLocation>
</comment>
<evidence type="ECO:0000256" key="2">
    <source>
        <dbReference type="ARBA" id="ARBA00008789"/>
    </source>
</evidence>
<reference evidence="9" key="1">
    <citation type="submission" date="2025-08" db="UniProtKB">
        <authorList>
            <consortium name="RefSeq"/>
        </authorList>
    </citation>
    <scope>IDENTIFICATION</scope>
    <source>
        <tissue evidence="9">Muscle</tissue>
    </source>
</reference>
<dbReference type="InterPro" id="IPR050895">
    <property type="entry name" value="XK-related_scramblase"/>
</dbReference>
<keyword evidence="8" id="KW-1185">Reference proteome</keyword>
<evidence type="ECO:0000256" key="3">
    <source>
        <dbReference type="ARBA" id="ARBA00022475"/>
    </source>
</evidence>
<feature type="transmembrane region" description="Helical" evidence="7">
    <location>
        <begin position="165"/>
        <end position="185"/>
    </location>
</feature>
<protein>
    <recommendedName>
        <fullName evidence="7">XK-related protein</fullName>
    </recommendedName>
</protein>
<feature type="transmembrane region" description="Helical" evidence="7">
    <location>
        <begin position="83"/>
        <end position="100"/>
    </location>
</feature>
<dbReference type="PANTHER" id="PTHR16024:SF10">
    <property type="entry name" value="XK-RELATED PROTEIN"/>
    <property type="match status" value="1"/>
</dbReference>
<feature type="transmembrane region" description="Helical" evidence="7">
    <location>
        <begin position="380"/>
        <end position="397"/>
    </location>
</feature>
<accession>A0ABM1B1C1</accession>
<dbReference type="Proteomes" id="UP000694941">
    <property type="component" value="Unplaced"/>
</dbReference>
<proteinExistence type="inferred from homology"/>
<feature type="transmembrane region" description="Helical" evidence="7">
    <location>
        <begin position="275"/>
        <end position="296"/>
    </location>
</feature>